<evidence type="ECO:0000313" key="1">
    <source>
        <dbReference type="EMBL" id="AKJ28193.1"/>
    </source>
</evidence>
<dbReference type="EMBL" id="CP011371">
    <property type="protein sequence ID" value="AKJ28193.1"/>
    <property type="molecule type" value="Genomic_DNA"/>
</dbReference>
<dbReference type="PANTHER" id="PTHR42972">
    <property type="entry name" value="TOL-PAL SYSTEM PROTEIN TOLB"/>
    <property type="match status" value="1"/>
</dbReference>
<protein>
    <submittedName>
        <fullName evidence="1">Chitinase</fullName>
    </submittedName>
</protein>
<organism evidence="1 2">
    <name type="scientific">Caldimonas brevitalea</name>
    <dbReference type="NCBI Taxonomy" id="413882"/>
    <lineage>
        <taxon>Bacteria</taxon>
        <taxon>Pseudomonadati</taxon>
        <taxon>Pseudomonadota</taxon>
        <taxon>Betaproteobacteria</taxon>
        <taxon>Burkholderiales</taxon>
        <taxon>Sphaerotilaceae</taxon>
        <taxon>Caldimonas</taxon>
    </lineage>
</organism>
<evidence type="ECO:0000313" key="2">
    <source>
        <dbReference type="Proteomes" id="UP000035352"/>
    </source>
</evidence>
<dbReference type="RefSeq" id="WP_053013413.1">
    <property type="nucleotide sequence ID" value="NZ_CP011371.1"/>
</dbReference>
<name>A0A0G3BJN3_9BURK</name>
<keyword evidence="2" id="KW-1185">Reference proteome</keyword>
<reference evidence="1 2" key="1">
    <citation type="submission" date="2015-05" db="EMBL/GenBank/DDBJ databases">
        <authorList>
            <person name="Tang B."/>
            <person name="Yu Y."/>
        </authorList>
    </citation>
    <scope>NUCLEOTIDE SEQUENCE [LARGE SCALE GENOMIC DNA]</scope>
    <source>
        <strain evidence="1 2">DSM 7029</strain>
    </source>
</reference>
<dbReference type="AlphaFoldDB" id="A0A0G3BJN3"/>
<dbReference type="KEGG" id="pbh:AAW51_1502"/>
<dbReference type="Proteomes" id="UP000035352">
    <property type="component" value="Chromosome"/>
</dbReference>
<sequence>MVAAVGSGVRAADELPPLGVDRGSVTISGLSSGGYMAVQMLVAHSASIAGAGLVAAGPYDCAEGQVQHAQGRCLGRGAIPTARLVAATRRRAAAGLIDPVRHLTRARVYLFSGRLDTAVPTAVTDELQRYLLQWIPPRHIRYRKDIDAEHGMVTDDHGNRCDQRGGAYLNNCGFDLAGELLQHLYGGLAPRRVGALQGRLLTFDQTPYLRDRGFGPTGWLFVPPGCAPGTPACRLHVVLHGCGQNPAQIGDAYVRHAGYNRWADTNRIVVLYPQTGDTAPMACWDWWGYTGWHYPVQQGLQITALRSMIERLATRDRRCYSATLWEHLRAGRVGVVWGRVYARGSQRPLGWFWPTARYDLVETGPQRYEPKPCRTSQ</sequence>
<proteinExistence type="predicted"/>
<dbReference type="Gene3D" id="3.40.50.1820">
    <property type="entry name" value="alpha/beta hydrolase"/>
    <property type="match status" value="2"/>
</dbReference>
<dbReference type="STRING" id="413882.AAW51_1502"/>
<gene>
    <name evidence="1" type="ORF">AAW51_1502</name>
</gene>
<dbReference type="PANTHER" id="PTHR42972:SF8">
    <property type="entry name" value="POLYHYDROXYBUTYRATE DEPOLYMERASE"/>
    <property type="match status" value="1"/>
</dbReference>
<accession>A0A0G3BJN3</accession>
<dbReference type="InterPro" id="IPR029058">
    <property type="entry name" value="AB_hydrolase_fold"/>
</dbReference>
<dbReference type="SUPFAM" id="SSF53474">
    <property type="entry name" value="alpha/beta-Hydrolases"/>
    <property type="match status" value="1"/>
</dbReference>